<dbReference type="Proteomes" id="UP001576774">
    <property type="component" value="Unassembled WGS sequence"/>
</dbReference>
<gene>
    <name evidence="2" type="ORF">ACE1CC_11255</name>
</gene>
<evidence type="ECO:0008006" key="4">
    <source>
        <dbReference type="Google" id="ProtNLM"/>
    </source>
</evidence>
<dbReference type="EMBL" id="JBHFNQ010000090">
    <property type="protein sequence ID" value="MFB2877451.1"/>
    <property type="molecule type" value="Genomic_DNA"/>
</dbReference>
<reference evidence="2 3" key="1">
    <citation type="submission" date="2024-09" db="EMBL/GenBank/DDBJ databases">
        <title>Floridaenema gen nov. (Aerosakkonemataceae, Aerosakkonematales ord. nov., Cyanobacteria) from benthic tropical and subtropical fresh waters, with the description of four new species.</title>
        <authorList>
            <person name="Moretto J.A."/>
            <person name="Berthold D.E."/>
            <person name="Lefler F.W."/>
            <person name="Huang I.-S."/>
            <person name="Laughinghouse H. IV."/>
        </authorList>
    </citation>
    <scope>NUCLEOTIDE SEQUENCE [LARGE SCALE GENOMIC DNA]</scope>
    <source>
        <strain evidence="2 3">BLCC-F46</strain>
    </source>
</reference>
<keyword evidence="3" id="KW-1185">Reference proteome</keyword>
<organism evidence="2 3">
    <name type="scientific">Floridaenema aerugineum BLCC-F46</name>
    <dbReference type="NCBI Taxonomy" id="3153654"/>
    <lineage>
        <taxon>Bacteria</taxon>
        <taxon>Bacillati</taxon>
        <taxon>Cyanobacteriota</taxon>
        <taxon>Cyanophyceae</taxon>
        <taxon>Oscillatoriophycideae</taxon>
        <taxon>Aerosakkonematales</taxon>
        <taxon>Aerosakkonemataceae</taxon>
        <taxon>Floridanema</taxon>
        <taxon>Floridanema aerugineum</taxon>
    </lineage>
</organism>
<dbReference type="RefSeq" id="WP_413270550.1">
    <property type="nucleotide sequence ID" value="NZ_JBHFNQ010000090.1"/>
</dbReference>
<keyword evidence="1" id="KW-1133">Transmembrane helix</keyword>
<proteinExistence type="predicted"/>
<protein>
    <recommendedName>
        <fullName evidence="4">Outer membrane protein beta-barrel domain-containing protein</fullName>
    </recommendedName>
</protein>
<name>A0ABV4X549_9CYAN</name>
<keyword evidence="1" id="KW-0472">Membrane</keyword>
<keyword evidence="1" id="KW-0812">Transmembrane</keyword>
<feature type="transmembrane region" description="Helical" evidence="1">
    <location>
        <begin position="12"/>
        <end position="33"/>
    </location>
</feature>
<evidence type="ECO:0000313" key="2">
    <source>
        <dbReference type="EMBL" id="MFB2877451.1"/>
    </source>
</evidence>
<sequence>MSNITIDFQKNLFLYVGAIASGLTVSLTTLNGLPAQAQTVNNSSPSIQQTVNSNIFNPDLTLTSEEISPSPKAAAFNIQSEATQTEIPKAEAKNQPFPGTTETSASVLLEQPQTKSQLAQFGDVEPSRTTTGSGYIGIGGNLGVAGGTAIGDLGFTLFARFGLSRNFSVRPALIIGNDFDILLPITYDFAIENTPFLPFVGGGLLITTESGNVGGLITGGIDVPISRQFTATGRLNVGFTTKDAALGFIFGIGYNFAPGFGF</sequence>
<evidence type="ECO:0000256" key="1">
    <source>
        <dbReference type="SAM" id="Phobius"/>
    </source>
</evidence>
<evidence type="ECO:0000313" key="3">
    <source>
        <dbReference type="Proteomes" id="UP001576774"/>
    </source>
</evidence>
<accession>A0ABV4X549</accession>
<comment type="caution">
    <text evidence="2">The sequence shown here is derived from an EMBL/GenBank/DDBJ whole genome shotgun (WGS) entry which is preliminary data.</text>
</comment>